<dbReference type="RefSeq" id="WP_072861102.1">
    <property type="nucleotide sequence ID" value="NZ_FQUX01000002.1"/>
</dbReference>
<protein>
    <submittedName>
        <fullName evidence="1">Uncharacterized protein</fullName>
    </submittedName>
</protein>
<keyword evidence="2" id="KW-1185">Reference proteome</keyword>
<gene>
    <name evidence="1" type="ORF">SAMN03080594_102253</name>
</gene>
<dbReference type="AlphaFoldDB" id="A0A1M4XYX5"/>
<evidence type="ECO:0000313" key="1">
    <source>
        <dbReference type="EMBL" id="SHE98691.1"/>
    </source>
</evidence>
<sequence>MRNQKVKLAIAIGALVFSSTNFYGQRFHKGKKTYQYTKDGVNYISASWRETLPEQEITSEMHGNSVGKIVFSNEKIPFKNEDASKIKTRLNVSDNIYGRMYLICSIPNDTLYSNSSRDGDNREGLQLLTKKKKVWVTRGHDYYRDARASYRLFINGELSSWAIQNVEFTEESLHHTTRQVWLAPKPEDEPVSRYWLQELDKLPEGEHHVRIEYIPGNSNEHIIRPLAAGEFTLVKSGNATVSTGIKYADLDEARNDPQLAKEVIKVMAKVYKDKGWDGTLTKVKFNTDWESFWSTAYGKTSRVREIRFYAYTTHQSGKCMVEEFTVGQAYNGGEFSGPLFYRRVIPGSKQRIDCE</sequence>
<dbReference type="OrthoDB" id="9554366at2"/>
<proteinExistence type="predicted"/>
<accession>A0A1M4XYX5</accession>
<dbReference type="EMBL" id="FQUX01000002">
    <property type="protein sequence ID" value="SHE98691.1"/>
    <property type="molecule type" value="Genomic_DNA"/>
</dbReference>
<organism evidence="1 2">
    <name type="scientific">Arenibacter palladensis</name>
    <dbReference type="NCBI Taxonomy" id="237373"/>
    <lineage>
        <taxon>Bacteria</taxon>
        <taxon>Pseudomonadati</taxon>
        <taxon>Bacteroidota</taxon>
        <taxon>Flavobacteriia</taxon>
        <taxon>Flavobacteriales</taxon>
        <taxon>Flavobacteriaceae</taxon>
        <taxon>Arenibacter</taxon>
    </lineage>
</organism>
<evidence type="ECO:0000313" key="2">
    <source>
        <dbReference type="Proteomes" id="UP000184406"/>
    </source>
</evidence>
<dbReference type="Proteomes" id="UP000184406">
    <property type="component" value="Unassembled WGS sequence"/>
</dbReference>
<name>A0A1M4XYX5_9FLAO</name>
<reference evidence="2" key="1">
    <citation type="submission" date="2016-11" db="EMBL/GenBank/DDBJ databases">
        <authorList>
            <person name="Varghese N."/>
            <person name="Submissions S."/>
        </authorList>
    </citation>
    <scope>NUCLEOTIDE SEQUENCE [LARGE SCALE GENOMIC DNA]</scope>
    <source>
        <strain evidence="2">DSM 17539</strain>
    </source>
</reference>